<organism evidence="2 3">
    <name type="scientific">Aduncisulcus paluster</name>
    <dbReference type="NCBI Taxonomy" id="2918883"/>
    <lineage>
        <taxon>Eukaryota</taxon>
        <taxon>Metamonada</taxon>
        <taxon>Carpediemonas-like organisms</taxon>
        <taxon>Aduncisulcus</taxon>
    </lineage>
</organism>
<name>A0ABQ5KUZ5_9EUKA</name>
<feature type="region of interest" description="Disordered" evidence="1">
    <location>
        <begin position="611"/>
        <end position="669"/>
    </location>
</feature>
<comment type="caution">
    <text evidence="2">The sequence shown here is derived from an EMBL/GenBank/DDBJ whole genome shotgun (WGS) entry which is preliminary data.</text>
</comment>
<feature type="compositionally biased region" description="Basic and acidic residues" evidence="1">
    <location>
        <begin position="401"/>
        <end position="411"/>
    </location>
</feature>
<dbReference type="Proteomes" id="UP001057375">
    <property type="component" value="Unassembled WGS sequence"/>
</dbReference>
<feature type="compositionally biased region" description="Polar residues" evidence="1">
    <location>
        <begin position="375"/>
        <end position="400"/>
    </location>
</feature>
<accession>A0ABQ5KUZ5</accession>
<feature type="compositionally biased region" description="Polar residues" evidence="1">
    <location>
        <begin position="320"/>
        <end position="332"/>
    </location>
</feature>
<feature type="compositionally biased region" description="Polar residues" evidence="1">
    <location>
        <begin position="492"/>
        <end position="504"/>
    </location>
</feature>
<keyword evidence="3" id="KW-1185">Reference proteome</keyword>
<proteinExistence type="predicted"/>
<protein>
    <submittedName>
        <fullName evidence="2">Uncharacterized protein</fullName>
    </submittedName>
</protein>
<feature type="compositionally biased region" description="Low complexity" evidence="1">
    <location>
        <begin position="358"/>
        <end position="374"/>
    </location>
</feature>
<feature type="region of interest" description="Disordered" evidence="1">
    <location>
        <begin position="313"/>
        <end position="427"/>
    </location>
</feature>
<reference evidence="2" key="1">
    <citation type="submission" date="2022-03" db="EMBL/GenBank/DDBJ databases">
        <title>Draft genome sequence of Aduncisulcus paluster, a free-living microaerophilic Fornicata.</title>
        <authorList>
            <person name="Yuyama I."/>
            <person name="Kume K."/>
            <person name="Tamura T."/>
            <person name="Inagaki Y."/>
            <person name="Hashimoto T."/>
        </authorList>
    </citation>
    <scope>NUCLEOTIDE SEQUENCE</scope>
    <source>
        <strain evidence="2">NY0171</strain>
    </source>
</reference>
<feature type="compositionally biased region" description="Basic and acidic residues" evidence="1">
    <location>
        <begin position="334"/>
        <end position="351"/>
    </location>
</feature>
<evidence type="ECO:0000313" key="3">
    <source>
        <dbReference type="Proteomes" id="UP001057375"/>
    </source>
</evidence>
<feature type="compositionally biased region" description="Polar residues" evidence="1">
    <location>
        <begin position="551"/>
        <end position="564"/>
    </location>
</feature>
<feature type="compositionally biased region" description="Low complexity" evidence="1">
    <location>
        <begin position="611"/>
        <end position="623"/>
    </location>
</feature>
<dbReference type="EMBL" id="BQXS01010994">
    <property type="protein sequence ID" value="GKT35473.1"/>
    <property type="molecule type" value="Genomic_DNA"/>
</dbReference>
<sequence length="669" mass="75878">MTLSTHEIRFDDKLVVVLPECTYIHTHLKSLHFKSLPKAEPVCLCVDLFDIPCSDVQTALSKVSYDQVPSDITEDDSWKAFVIVNARPLSVEMNDTICDGEHPEAIPPLLADNAVAIKRLWTERQDVKVCHHASSLAFRIYSWAQRKFGYLRGFQWTYDPKTGKFYMFLWFYIDQMRFSVYKHYHYWSPKFKSEYLQIYSKLTEICKLSKDNSSINSYAAIKKTIEKRLEKIPLDDTCTLQDILQSKCKYHNPTRNLYGVSSRIVRRVHLDESLLPPCGPSMSFTIRTRITGRLMVAIKQCVGRITVLRGKYQKSETDLEQSTASVLSQGTPSPHKEIKEVDSSSKTEQKTSNRVQGPSEEPPILSSSPDLPSSTVPQHTIPTEPSCNRYATPTHEGQSTEAEKFKRDSPSHYKQYHPVHPPSHRTVQPIHQPLHSYPSESPSSYLFYADQGYPLPRYNFSGVFPALSDPYVYYQYASRHAIQPPPARTPSHHTPSYGSSSHAHQFSRHIAPSRDYPIQPRMHQPSMPMHTSGGDHSYPVGQLRPSHPYYGTSQSRIVDASRQPQETHQDQRSTFSTSHERTPSFEIPESFVHPTTGIPIDITQFEAPALAPSSSATSSSTASYHISMPSDTGHLSHGIVMEPHGRTSMFPQFPMGSRDSESSEVFPPF</sequence>
<feature type="region of interest" description="Disordered" evidence="1">
    <location>
        <begin position="483"/>
        <end position="584"/>
    </location>
</feature>
<evidence type="ECO:0000256" key="1">
    <source>
        <dbReference type="SAM" id="MobiDB-lite"/>
    </source>
</evidence>
<gene>
    <name evidence="2" type="ORF">ADUPG1_008629</name>
</gene>
<evidence type="ECO:0000313" key="2">
    <source>
        <dbReference type="EMBL" id="GKT35473.1"/>
    </source>
</evidence>